<sequence>MLNTSVCIDITYHVKEGQNPDTLVGNIASDAHLYNSFHAEELNRITFSRLHESLSGNAPMFKVGKNGMMYTSQMLDAESLCKYHTECFKIVEVAVRHKESFVKVIEVKVIIDDVNDHQPEFPVKTVDMQFSERDGKGTKITLPSATDKDVGFLNSQITYHLENNVNDPFILLVKKKIDGTSKLDIILQRKLDREINSTYTLQVIAKDDGTPSHQGILTIHVSVTDENDNQPVFSKNVYNVSINNRQDIYTPIVTVYATDLDSGENGKRKTYKLFIEAIDKGSIPLSSTAMVLVNIINRQNNAPSLDVKFVSEPIGNITTISEGVKTNSFIAYVKVSDNDVNQNGEVVCDLNHDKLQLQKLGRKKYKVVLKNPVDRESESYIDFMISCQDKGSPPLRTERKFNIQVTDVNDVQPQFTKDTFKFLTYENEKSNFPVGFINASDPDLGAGGQLSYFLLSKGIHDLPFVISNFGFISTSEPLDHEKMDIYKFQVLIKDNGIPSLNNTANVIVEVMDKNDNAPYFTFPSVDPFSLDVHYQPQSNNEVTVLRASDRDSHVNAFLRYEIIGGNNKELFTVNHYTGVLSFSRTVYQNDAGSYNLKLSVKDSGSPILSATTTLSLILTVSNNTAKMFTSVDKKSDHKIHINLVVIIVVAAVIISVAIVISMAVCMIHKNNQRNIRCNEAINDPNKYFDERNPYDVPVAMVTDHGGHRHSQTTLQKSQPQSEYKSVHSLKGASSIKQSYNMAQRSHQPSGVNDDILYW</sequence>
<comment type="subcellular location">
    <subcellularLocation>
        <location evidence="1">Cell membrane</location>
        <topology evidence="1">Single-pass type I membrane protein</topology>
    </subcellularLocation>
</comment>
<keyword evidence="8 13" id="KW-1133">Transmembrane helix</keyword>
<dbReference type="SMART" id="SM00112">
    <property type="entry name" value="CA"/>
    <property type="match status" value="6"/>
</dbReference>
<dbReference type="GO" id="GO:0005509">
    <property type="term" value="F:calcium ion binding"/>
    <property type="evidence" value="ECO:0007669"/>
    <property type="project" value="UniProtKB-UniRule"/>
</dbReference>
<evidence type="ECO:0000256" key="9">
    <source>
        <dbReference type="ARBA" id="ARBA00023136"/>
    </source>
</evidence>
<dbReference type="InterPro" id="IPR050174">
    <property type="entry name" value="Protocadherin/Cadherin-CA"/>
</dbReference>
<feature type="domain" description="Cadherin" evidence="14">
    <location>
        <begin position="524"/>
        <end position="628"/>
    </location>
</feature>
<keyword evidence="9 13" id="KW-0472">Membrane</keyword>
<dbReference type="KEGG" id="osn:115219545"/>
<evidence type="ECO:0000256" key="13">
    <source>
        <dbReference type="SAM" id="Phobius"/>
    </source>
</evidence>
<feature type="transmembrane region" description="Helical" evidence="13">
    <location>
        <begin position="643"/>
        <end position="667"/>
    </location>
</feature>
<dbReference type="FunFam" id="2.60.40.60:FF:000007">
    <property type="entry name" value="Protocadherin alpha 2"/>
    <property type="match status" value="1"/>
</dbReference>
<keyword evidence="15" id="KW-1185">Reference proteome</keyword>
<protein>
    <submittedName>
        <fullName evidence="16">Protocadherin-18-like</fullName>
    </submittedName>
</protein>
<evidence type="ECO:0000256" key="2">
    <source>
        <dbReference type="ARBA" id="ARBA00022475"/>
    </source>
</evidence>
<dbReference type="InterPro" id="IPR002126">
    <property type="entry name" value="Cadherin-like_dom"/>
</dbReference>
<feature type="compositionally biased region" description="Polar residues" evidence="12">
    <location>
        <begin position="711"/>
        <end position="723"/>
    </location>
</feature>
<dbReference type="GO" id="GO:0007156">
    <property type="term" value="P:homophilic cell adhesion via plasma membrane adhesion molecules"/>
    <property type="evidence" value="ECO:0007669"/>
    <property type="project" value="InterPro"/>
</dbReference>
<dbReference type="InterPro" id="IPR015919">
    <property type="entry name" value="Cadherin-like_sf"/>
</dbReference>
<dbReference type="RefSeq" id="XP_029645609.2">
    <property type="nucleotide sequence ID" value="XM_029789749.2"/>
</dbReference>
<dbReference type="Pfam" id="PF00028">
    <property type="entry name" value="Cadherin"/>
    <property type="match status" value="4"/>
</dbReference>
<dbReference type="FunFam" id="2.60.40.60:FF:000004">
    <property type="entry name" value="Protocadherin 1 gamma 2"/>
    <property type="match status" value="1"/>
</dbReference>
<dbReference type="GO" id="GO:0005886">
    <property type="term" value="C:plasma membrane"/>
    <property type="evidence" value="ECO:0007669"/>
    <property type="project" value="UniProtKB-SubCell"/>
</dbReference>
<evidence type="ECO:0000313" key="15">
    <source>
        <dbReference type="Proteomes" id="UP000515154"/>
    </source>
</evidence>
<evidence type="ECO:0000256" key="3">
    <source>
        <dbReference type="ARBA" id="ARBA00022692"/>
    </source>
</evidence>
<evidence type="ECO:0000256" key="5">
    <source>
        <dbReference type="ARBA" id="ARBA00022737"/>
    </source>
</evidence>
<dbReference type="PROSITE" id="PS00232">
    <property type="entry name" value="CADHERIN_1"/>
    <property type="match status" value="3"/>
</dbReference>
<dbReference type="InterPro" id="IPR020894">
    <property type="entry name" value="Cadherin_CS"/>
</dbReference>
<feature type="domain" description="Cadherin" evidence="14">
    <location>
        <begin position="122"/>
        <end position="233"/>
    </location>
</feature>
<dbReference type="PANTHER" id="PTHR24028">
    <property type="entry name" value="CADHERIN-87A"/>
    <property type="match status" value="1"/>
</dbReference>
<keyword evidence="6 11" id="KW-0106">Calcium</keyword>
<feature type="domain" description="Cadherin" evidence="14">
    <location>
        <begin position="416"/>
        <end position="520"/>
    </location>
</feature>
<organism evidence="15 16">
    <name type="scientific">Octopus sinensis</name>
    <name type="common">East Asian common octopus</name>
    <dbReference type="NCBI Taxonomy" id="2607531"/>
    <lineage>
        <taxon>Eukaryota</taxon>
        <taxon>Metazoa</taxon>
        <taxon>Spiralia</taxon>
        <taxon>Lophotrochozoa</taxon>
        <taxon>Mollusca</taxon>
        <taxon>Cephalopoda</taxon>
        <taxon>Coleoidea</taxon>
        <taxon>Octopodiformes</taxon>
        <taxon>Octopoda</taxon>
        <taxon>Incirrata</taxon>
        <taxon>Octopodidae</taxon>
        <taxon>Octopus</taxon>
    </lineage>
</organism>
<gene>
    <name evidence="16" type="primary">LOC115219545</name>
</gene>
<dbReference type="PROSITE" id="PS50268">
    <property type="entry name" value="CADHERIN_2"/>
    <property type="match status" value="6"/>
</dbReference>
<dbReference type="Proteomes" id="UP000515154">
    <property type="component" value="Linkage group LG14"/>
</dbReference>
<keyword evidence="5" id="KW-0677">Repeat</keyword>
<evidence type="ECO:0000256" key="6">
    <source>
        <dbReference type="ARBA" id="ARBA00022837"/>
    </source>
</evidence>
<evidence type="ECO:0000256" key="8">
    <source>
        <dbReference type="ARBA" id="ARBA00022989"/>
    </source>
</evidence>
<keyword evidence="3 13" id="KW-0812">Transmembrane</keyword>
<proteinExistence type="predicted"/>
<keyword evidence="4" id="KW-0732">Signal</keyword>
<dbReference type="CDD" id="cd11304">
    <property type="entry name" value="Cadherin_repeat"/>
    <property type="match status" value="5"/>
</dbReference>
<dbReference type="FunFam" id="2.60.40.60:FF:000015">
    <property type="entry name" value="FAT atypical cadherin 1"/>
    <property type="match status" value="1"/>
</dbReference>
<dbReference type="SUPFAM" id="SSF49313">
    <property type="entry name" value="Cadherin-like"/>
    <property type="match status" value="5"/>
</dbReference>
<dbReference type="Gene3D" id="2.60.40.60">
    <property type="entry name" value="Cadherins"/>
    <property type="match status" value="6"/>
</dbReference>
<keyword evidence="7" id="KW-0130">Cell adhesion</keyword>
<evidence type="ECO:0000256" key="12">
    <source>
        <dbReference type="SAM" id="MobiDB-lite"/>
    </source>
</evidence>
<evidence type="ECO:0000259" key="14">
    <source>
        <dbReference type="PROSITE" id="PS50268"/>
    </source>
</evidence>
<evidence type="ECO:0000256" key="10">
    <source>
        <dbReference type="ARBA" id="ARBA00023180"/>
    </source>
</evidence>
<feature type="region of interest" description="Disordered" evidence="12">
    <location>
        <begin position="704"/>
        <end position="727"/>
    </location>
</feature>
<evidence type="ECO:0000313" key="16">
    <source>
        <dbReference type="RefSeq" id="XP_029645609.2"/>
    </source>
</evidence>
<dbReference type="PRINTS" id="PR00205">
    <property type="entry name" value="CADHERIN"/>
</dbReference>
<feature type="domain" description="Cadherin" evidence="14">
    <location>
        <begin position="312"/>
        <end position="415"/>
    </location>
</feature>
<name>A0A6P7T4A2_9MOLL</name>
<keyword evidence="2" id="KW-1003">Cell membrane</keyword>
<evidence type="ECO:0000256" key="4">
    <source>
        <dbReference type="ARBA" id="ARBA00022729"/>
    </source>
</evidence>
<evidence type="ECO:0000256" key="7">
    <source>
        <dbReference type="ARBA" id="ARBA00022889"/>
    </source>
</evidence>
<dbReference type="AlphaFoldDB" id="A0A6P7T4A2"/>
<feature type="domain" description="Cadherin" evidence="14">
    <location>
        <begin position="264"/>
        <end position="305"/>
    </location>
</feature>
<evidence type="ECO:0000256" key="11">
    <source>
        <dbReference type="PROSITE-ProRule" id="PRU00043"/>
    </source>
</evidence>
<reference evidence="16" key="1">
    <citation type="submission" date="2025-08" db="UniProtKB">
        <authorList>
            <consortium name="RefSeq"/>
        </authorList>
    </citation>
    <scope>IDENTIFICATION</scope>
</reference>
<dbReference type="PANTHER" id="PTHR24028:SF146">
    <property type="entry name" value="CADHERIN 96CB, ISOFORM D-RELATED"/>
    <property type="match status" value="1"/>
</dbReference>
<keyword evidence="10" id="KW-0325">Glycoprotein</keyword>
<accession>A0A6P7T4A2</accession>
<feature type="domain" description="Cadherin" evidence="14">
    <location>
        <begin position="28"/>
        <end position="121"/>
    </location>
</feature>
<evidence type="ECO:0000256" key="1">
    <source>
        <dbReference type="ARBA" id="ARBA00004251"/>
    </source>
</evidence>